<dbReference type="RefSeq" id="WP_387894865.1">
    <property type="nucleotide sequence ID" value="NZ_JBIAPK010000002.1"/>
</dbReference>
<keyword evidence="2" id="KW-1185">Reference proteome</keyword>
<sequence>MPRSAAIVRGAITSGLRAHGLDRFGLPALLAATEFVAAATKLALGEDLYLSLRHRNDTLRVVAWDQHPRHADTDAVILCEDRRRRSLWLLAAVVDDWGGDWGIGEAVVRPGSRHHHGTKSWVVLPR</sequence>
<protein>
    <submittedName>
        <fullName evidence="1">ATP-binding protein</fullName>
    </submittedName>
</protein>
<name>A0ABW6RBS5_9ACTN</name>
<evidence type="ECO:0000313" key="2">
    <source>
        <dbReference type="Proteomes" id="UP001601976"/>
    </source>
</evidence>
<evidence type="ECO:0000313" key="1">
    <source>
        <dbReference type="EMBL" id="MFF3338962.1"/>
    </source>
</evidence>
<dbReference type="Proteomes" id="UP001601976">
    <property type="component" value="Unassembled WGS sequence"/>
</dbReference>
<keyword evidence="1" id="KW-0547">Nucleotide-binding</keyword>
<keyword evidence="1" id="KW-0067">ATP-binding</keyword>
<dbReference type="EMBL" id="JBIAPK010000002">
    <property type="protein sequence ID" value="MFF3338962.1"/>
    <property type="molecule type" value="Genomic_DNA"/>
</dbReference>
<comment type="caution">
    <text evidence="1">The sequence shown here is derived from an EMBL/GenBank/DDBJ whole genome shotgun (WGS) entry which is preliminary data.</text>
</comment>
<organism evidence="1 2">
    <name type="scientific">Streptomyces flavidovirens</name>
    <dbReference type="NCBI Taxonomy" id="67298"/>
    <lineage>
        <taxon>Bacteria</taxon>
        <taxon>Bacillati</taxon>
        <taxon>Actinomycetota</taxon>
        <taxon>Actinomycetes</taxon>
        <taxon>Kitasatosporales</taxon>
        <taxon>Streptomycetaceae</taxon>
        <taxon>Streptomyces</taxon>
    </lineage>
</organism>
<proteinExistence type="predicted"/>
<gene>
    <name evidence="1" type="ORF">ACFYWW_09500</name>
</gene>
<reference evidence="1 2" key="1">
    <citation type="submission" date="2024-10" db="EMBL/GenBank/DDBJ databases">
        <title>The Natural Products Discovery Center: Release of the First 8490 Sequenced Strains for Exploring Actinobacteria Biosynthetic Diversity.</title>
        <authorList>
            <person name="Kalkreuter E."/>
            <person name="Kautsar S.A."/>
            <person name="Yang D."/>
            <person name="Bader C.D."/>
            <person name="Teijaro C.N."/>
            <person name="Fluegel L."/>
            <person name="Davis C.M."/>
            <person name="Simpson J.R."/>
            <person name="Lauterbach L."/>
            <person name="Steele A.D."/>
            <person name="Gui C."/>
            <person name="Meng S."/>
            <person name="Li G."/>
            <person name="Viehrig K."/>
            <person name="Ye F."/>
            <person name="Su P."/>
            <person name="Kiefer A.F."/>
            <person name="Nichols A."/>
            <person name="Cepeda A.J."/>
            <person name="Yan W."/>
            <person name="Fan B."/>
            <person name="Jiang Y."/>
            <person name="Adhikari A."/>
            <person name="Zheng C.-J."/>
            <person name="Schuster L."/>
            <person name="Cowan T.M."/>
            <person name="Smanski M.J."/>
            <person name="Chevrette M.G."/>
            <person name="De Carvalho L.P.S."/>
            <person name="Shen B."/>
        </authorList>
    </citation>
    <scope>NUCLEOTIDE SEQUENCE [LARGE SCALE GENOMIC DNA]</scope>
    <source>
        <strain evidence="1 2">NPDC003029</strain>
    </source>
</reference>
<dbReference type="GO" id="GO:0005524">
    <property type="term" value="F:ATP binding"/>
    <property type="evidence" value="ECO:0007669"/>
    <property type="project" value="UniProtKB-KW"/>
</dbReference>
<accession>A0ABW6RBS5</accession>